<reference evidence="2" key="1">
    <citation type="submission" date="2021-02" db="EMBL/GenBank/DDBJ databases">
        <authorList>
            <person name="Nowell W R."/>
        </authorList>
    </citation>
    <scope>NUCLEOTIDE SEQUENCE</scope>
</reference>
<dbReference type="Proteomes" id="UP000677228">
    <property type="component" value="Unassembled WGS sequence"/>
</dbReference>
<dbReference type="EMBL" id="CAJNOK010002261">
    <property type="protein sequence ID" value="CAF0852218.1"/>
    <property type="molecule type" value="Genomic_DNA"/>
</dbReference>
<evidence type="ECO:0000313" key="3">
    <source>
        <dbReference type="Proteomes" id="UP000682733"/>
    </source>
</evidence>
<dbReference type="Proteomes" id="UP000682733">
    <property type="component" value="Unassembled WGS sequence"/>
</dbReference>
<proteinExistence type="predicted"/>
<evidence type="ECO:0000313" key="1">
    <source>
        <dbReference type="EMBL" id="CAF0852218.1"/>
    </source>
</evidence>
<protein>
    <submittedName>
        <fullName evidence="2">Uncharacterized protein</fullName>
    </submittedName>
</protein>
<name>A0A8S2HEP4_9BILA</name>
<gene>
    <name evidence="1" type="ORF">OVA965_LOCUS7205</name>
    <name evidence="2" type="ORF">TMI583_LOCUS7201</name>
</gene>
<accession>A0A8S2HEP4</accession>
<comment type="caution">
    <text evidence="2">The sequence shown here is derived from an EMBL/GenBank/DDBJ whole genome shotgun (WGS) entry which is preliminary data.</text>
</comment>
<dbReference type="AlphaFoldDB" id="A0A8S2HEP4"/>
<evidence type="ECO:0000313" key="2">
    <source>
        <dbReference type="EMBL" id="CAF3637430.1"/>
    </source>
</evidence>
<dbReference type="EMBL" id="CAJOBA010002261">
    <property type="protein sequence ID" value="CAF3637430.1"/>
    <property type="molecule type" value="Genomic_DNA"/>
</dbReference>
<organism evidence="2 3">
    <name type="scientific">Didymodactylos carnosus</name>
    <dbReference type="NCBI Taxonomy" id="1234261"/>
    <lineage>
        <taxon>Eukaryota</taxon>
        <taxon>Metazoa</taxon>
        <taxon>Spiralia</taxon>
        <taxon>Gnathifera</taxon>
        <taxon>Rotifera</taxon>
        <taxon>Eurotatoria</taxon>
        <taxon>Bdelloidea</taxon>
        <taxon>Philodinida</taxon>
        <taxon>Philodinidae</taxon>
        <taxon>Didymodactylos</taxon>
    </lineage>
</organism>
<sequence length="234" mass="26875">MSRSRIQRNRTQATRFTPTQIRNPLPENYLLRFEDNDELIVAKRTSVKSIKDDTAVLRTGRNRRTAIIEAKGSYSQCNAMYEQMIKQDEEDEQQGDEQKILKNEYGDSNDENLSNEEMTVYNSSFFLGQKLCFTLGFVFLGSKSPTQKRKRALVTTNNGDGDSGEDNAAPIQAITPLRNTSKQLYHVACSTYLEYFLLAEGRCPDDETDKENEAPAYDGENRPFERRYFAAFLR</sequence>